<dbReference type="RefSeq" id="WP_073278476.1">
    <property type="nucleotide sequence ID" value="NZ_FRAC01000021.1"/>
</dbReference>
<dbReference type="OrthoDB" id="9761519at2"/>
<proteinExistence type="predicted"/>
<name>A0A1M6X282_9FIRM</name>
<dbReference type="Gene3D" id="3.40.50.880">
    <property type="match status" value="1"/>
</dbReference>
<sequence length="732" mass="85727">MDREFFRNPVTDPDYSISGFWFWNDEITDEKTTEQMNMMKRIHANQPVVHSRFGLQNEYLSQDWFERIKSVIGNCKENGQKIWLYDENNWPSGNCAWTITREEKYREHFLQFDTTRLKKGEKAVLKLSEKQYISLSVYEEEWKPLLYKEMGQEGSGYIFCKDCDENLTIEGDVATYLPKKDGELVAVYVAVDSYEPVGKLCVDYLNKEAIRLFIEKTHEQYREQMGEEFGKIISGIFMDETRFCNAMPWTGTLQEEFIRRKGYDLAPYLPLLIRRDSRSNQLRFDYYDVISDMYGEATFGQIYEWCNQHGMKAMGHFLGEETIAAQSYFGGDMLRGYQYFHVPAIDHLGNGIGSLDAKFAVSACHSYGKSRIACEAFGASGWDITFEDMVRISNWLFQQGINLIIMHGFYYSIRDERSEDFPPSYFYQWKYWDSMPLYVKMANRMMKVLSDGRHEAEILVYTPIETFWNYFQPDLQVKTGFWREGPWITDERARFIDNQFQLLCNGLTDKNLDYDIFHSDAARNFRVEGRELVNVLSGERFRIFILPFTELLTAEMTELLNQFAENGGCIISLDSQIKDVVAKDGSHFREKIRVELTTENHIKMNKISEVLRYCREQINLPFEILCGVEEMAHSLSSYPARLIDPYIHDGERVYGVGVSRYRKEGKRIFNFTNYNDKDEDLKVWIDSASEPEIWVPETGDIYRPSAIPGRKGGYEISFTLPKNRTYFIVGSL</sequence>
<dbReference type="PANTHER" id="PTHR36848:SF2">
    <property type="entry name" value="SECRETED PROTEIN"/>
    <property type="match status" value="1"/>
</dbReference>
<dbReference type="AlphaFoldDB" id="A0A1M6X282"/>
<dbReference type="Pfam" id="PF17132">
    <property type="entry name" value="Glyco_hydro_106"/>
    <property type="match status" value="1"/>
</dbReference>
<gene>
    <name evidence="1" type="ORF">SAMN02745136_03856</name>
</gene>
<dbReference type="EMBL" id="FRAC01000021">
    <property type="protein sequence ID" value="SHL00058.1"/>
    <property type="molecule type" value="Genomic_DNA"/>
</dbReference>
<evidence type="ECO:0000313" key="1">
    <source>
        <dbReference type="EMBL" id="SHL00058.1"/>
    </source>
</evidence>
<evidence type="ECO:0000313" key="2">
    <source>
        <dbReference type="Proteomes" id="UP000184386"/>
    </source>
</evidence>
<evidence type="ECO:0008006" key="3">
    <source>
        <dbReference type="Google" id="ProtNLM"/>
    </source>
</evidence>
<dbReference type="Proteomes" id="UP000184386">
    <property type="component" value="Unassembled WGS sequence"/>
</dbReference>
<dbReference type="PANTHER" id="PTHR36848">
    <property type="entry name" value="DNA-BINDING PROTEIN (PUTATIVE SECRETED PROTEIN)-RELATED"/>
    <property type="match status" value="1"/>
</dbReference>
<accession>A0A1M6X282</accession>
<protein>
    <recommendedName>
        <fullName evidence="3">Alpha-L-rhamnosidase</fullName>
    </recommendedName>
</protein>
<organism evidence="1 2">
    <name type="scientific">Anaerocolumna jejuensis DSM 15929</name>
    <dbReference type="NCBI Taxonomy" id="1121322"/>
    <lineage>
        <taxon>Bacteria</taxon>
        <taxon>Bacillati</taxon>
        <taxon>Bacillota</taxon>
        <taxon>Clostridia</taxon>
        <taxon>Lachnospirales</taxon>
        <taxon>Lachnospiraceae</taxon>
        <taxon>Anaerocolumna</taxon>
    </lineage>
</organism>
<reference evidence="1 2" key="1">
    <citation type="submission" date="2016-11" db="EMBL/GenBank/DDBJ databases">
        <authorList>
            <person name="Jaros S."/>
            <person name="Januszkiewicz K."/>
            <person name="Wedrychowicz H."/>
        </authorList>
    </citation>
    <scope>NUCLEOTIDE SEQUENCE [LARGE SCALE GENOMIC DNA]</scope>
    <source>
        <strain evidence="1 2">DSM 15929</strain>
    </source>
</reference>
<dbReference type="InterPro" id="IPR029062">
    <property type="entry name" value="Class_I_gatase-like"/>
</dbReference>
<keyword evidence="2" id="KW-1185">Reference proteome</keyword>
<dbReference type="InterPro" id="IPR053161">
    <property type="entry name" value="Ulvan_degrading_GH"/>
</dbReference>
<dbReference type="STRING" id="1121322.SAMN02745136_03856"/>